<organism evidence="1 2">
    <name type="scientific">Senna tora</name>
    <dbReference type="NCBI Taxonomy" id="362788"/>
    <lineage>
        <taxon>Eukaryota</taxon>
        <taxon>Viridiplantae</taxon>
        <taxon>Streptophyta</taxon>
        <taxon>Embryophyta</taxon>
        <taxon>Tracheophyta</taxon>
        <taxon>Spermatophyta</taxon>
        <taxon>Magnoliopsida</taxon>
        <taxon>eudicotyledons</taxon>
        <taxon>Gunneridae</taxon>
        <taxon>Pentapetalae</taxon>
        <taxon>rosids</taxon>
        <taxon>fabids</taxon>
        <taxon>Fabales</taxon>
        <taxon>Fabaceae</taxon>
        <taxon>Caesalpinioideae</taxon>
        <taxon>Cassia clade</taxon>
        <taxon>Senna</taxon>
    </lineage>
</organism>
<dbReference type="EMBL" id="JAAIUW010000006">
    <property type="protein sequence ID" value="KAF7825089.1"/>
    <property type="molecule type" value="Genomic_DNA"/>
</dbReference>
<dbReference type="GO" id="GO:0016301">
    <property type="term" value="F:kinase activity"/>
    <property type="evidence" value="ECO:0007669"/>
    <property type="project" value="UniProtKB-KW"/>
</dbReference>
<keyword evidence="1" id="KW-0418">Kinase</keyword>
<sequence>MGNKKAFVFAERVSNAFIRDQIALHASEAARNILEEPEIRLDPEVAKQRHKWSTTPDHDCNAGSRLIENPSRCIICGSYNLHISVEGAAPDNSCNLNELWAVVTIVAMIHDGGGRVVLAKGDMDPVNTRSSLINSSSLPLELRAPAATSTNQNILRLHVTVDDTVGMQVMNNIPIALQLPELVLQEGTYHPQESQIVHPGY</sequence>
<accession>A0A834TVM9</accession>
<gene>
    <name evidence="1" type="ORF">G2W53_016253</name>
</gene>
<dbReference type="AlphaFoldDB" id="A0A834TVM9"/>
<keyword evidence="2" id="KW-1185">Reference proteome</keyword>
<comment type="caution">
    <text evidence="1">The sequence shown here is derived from an EMBL/GenBank/DDBJ whole genome shotgun (WGS) entry which is preliminary data.</text>
</comment>
<dbReference type="Proteomes" id="UP000634136">
    <property type="component" value="Unassembled WGS sequence"/>
</dbReference>
<reference evidence="1" key="1">
    <citation type="submission" date="2020-09" db="EMBL/GenBank/DDBJ databases">
        <title>Genome-Enabled Discovery of Anthraquinone Biosynthesis in Senna tora.</title>
        <authorList>
            <person name="Kang S.-H."/>
            <person name="Pandey R.P."/>
            <person name="Lee C.-M."/>
            <person name="Sim J.-S."/>
            <person name="Jeong J.-T."/>
            <person name="Choi B.-S."/>
            <person name="Jung M."/>
            <person name="Ginzburg D."/>
            <person name="Zhao K."/>
            <person name="Won S.Y."/>
            <person name="Oh T.-J."/>
            <person name="Yu Y."/>
            <person name="Kim N.-H."/>
            <person name="Lee O.R."/>
            <person name="Lee T.-H."/>
            <person name="Bashyal P."/>
            <person name="Kim T.-S."/>
            <person name="Lee W.-H."/>
            <person name="Kawkins C."/>
            <person name="Kim C.-K."/>
            <person name="Kim J.S."/>
            <person name="Ahn B.O."/>
            <person name="Rhee S.Y."/>
            <person name="Sohng J.K."/>
        </authorList>
    </citation>
    <scope>NUCLEOTIDE SEQUENCE</scope>
    <source>
        <tissue evidence="1">Leaf</tissue>
    </source>
</reference>
<evidence type="ECO:0000313" key="1">
    <source>
        <dbReference type="EMBL" id="KAF7825089.1"/>
    </source>
</evidence>
<protein>
    <submittedName>
        <fullName evidence="1">Serine/threonine-protein kinase TIO</fullName>
    </submittedName>
</protein>
<keyword evidence="1" id="KW-0808">Transferase</keyword>
<proteinExistence type="predicted"/>
<name>A0A834TVM9_9FABA</name>
<evidence type="ECO:0000313" key="2">
    <source>
        <dbReference type="Proteomes" id="UP000634136"/>
    </source>
</evidence>